<evidence type="ECO:0000313" key="2">
    <source>
        <dbReference type="Proteomes" id="UP000708208"/>
    </source>
</evidence>
<organism evidence="1 2">
    <name type="scientific">Allacma fusca</name>
    <dbReference type="NCBI Taxonomy" id="39272"/>
    <lineage>
        <taxon>Eukaryota</taxon>
        <taxon>Metazoa</taxon>
        <taxon>Ecdysozoa</taxon>
        <taxon>Arthropoda</taxon>
        <taxon>Hexapoda</taxon>
        <taxon>Collembola</taxon>
        <taxon>Symphypleona</taxon>
        <taxon>Sminthuridae</taxon>
        <taxon>Allacma</taxon>
    </lineage>
</organism>
<evidence type="ECO:0000313" key="1">
    <source>
        <dbReference type="EMBL" id="CAG7659366.1"/>
    </source>
</evidence>
<dbReference type="OrthoDB" id="10264149at2759"/>
<feature type="non-terminal residue" evidence="1">
    <location>
        <position position="1"/>
    </location>
</feature>
<keyword evidence="2" id="KW-1185">Reference proteome</keyword>
<dbReference type="EMBL" id="CAJVCH010006567">
    <property type="protein sequence ID" value="CAG7659366.1"/>
    <property type="molecule type" value="Genomic_DNA"/>
</dbReference>
<proteinExistence type="predicted"/>
<feature type="non-terminal residue" evidence="1">
    <location>
        <position position="104"/>
    </location>
</feature>
<gene>
    <name evidence="1" type="ORF">AFUS01_LOCUS1188</name>
</gene>
<accession>A0A8J2J025</accession>
<reference evidence="1" key="1">
    <citation type="submission" date="2021-06" db="EMBL/GenBank/DDBJ databases">
        <authorList>
            <person name="Hodson N. C."/>
            <person name="Mongue J. A."/>
            <person name="Jaron S. K."/>
        </authorList>
    </citation>
    <scope>NUCLEOTIDE SEQUENCE</scope>
</reference>
<sequence>KEFYEREFGFLEKITGIYGAIRTYPNGPERKKACLEELAKVEVKRGCYLPSNPEALFIDIDAKSRTPMHSAAKAPFLARFNCCCGWIHGCPPVPLFRHGTCSTT</sequence>
<dbReference type="AlphaFoldDB" id="A0A8J2J025"/>
<name>A0A8J2J025_9HEXA</name>
<comment type="caution">
    <text evidence="1">The sequence shown here is derived from an EMBL/GenBank/DDBJ whole genome shotgun (WGS) entry which is preliminary data.</text>
</comment>
<protein>
    <submittedName>
        <fullName evidence="1">Uncharacterized protein</fullName>
    </submittedName>
</protein>
<dbReference type="Proteomes" id="UP000708208">
    <property type="component" value="Unassembled WGS sequence"/>
</dbReference>